<name>A0A3Q8C966_9LACO</name>
<dbReference type="Pfam" id="PF22145">
    <property type="entry name" value="GtfA_EBD"/>
    <property type="match status" value="1"/>
</dbReference>
<evidence type="ECO:0000256" key="2">
    <source>
        <dbReference type="ARBA" id="ARBA00004922"/>
    </source>
</evidence>
<comment type="subcellular location">
    <subcellularLocation>
        <location evidence="1 11">Cell membrane</location>
        <topology evidence="1 11">Peripheral membrane protein</topology>
    </subcellularLocation>
    <subcellularLocation>
        <location evidence="11">Cytoplasm</location>
    </subcellularLocation>
    <text evidence="11">Cell membrane association requires GtfB.</text>
</comment>
<dbReference type="GO" id="GO:0017122">
    <property type="term" value="C:protein N-acetylglucosaminyltransferase complex"/>
    <property type="evidence" value="ECO:0007669"/>
    <property type="project" value="UniProtKB-UniRule"/>
</dbReference>
<dbReference type="InterPro" id="IPR054396">
    <property type="entry name" value="GtfA_EBD"/>
</dbReference>
<keyword evidence="6 11" id="KW-0328">Glycosyltransferase</keyword>
<evidence type="ECO:0000256" key="3">
    <source>
        <dbReference type="ARBA" id="ARBA00009481"/>
    </source>
</evidence>
<protein>
    <recommendedName>
        <fullName evidence="11">UDP-N-acetylglucosamine--peptide N-acetylglucosaminyltransferase GtfA subunit</fullName>
        <ecNumber evidence="11">2.4.1.-</ecNumber>
    </recommendedName>
    <alternativeName>
        <fullName evidence="11">Glycosyltransferase GtfA</fullName>
    </alternativeName>
</protein>
<comment type="function">
    <text evidence="11">Required for polymorphic O-glycosylation of the serine-rich repeat protein in this bacteria. Catalyzes the first step in glycosylation by transferring N-acetylglucosamine from UDP-GlcNAc to serine residues in the substrate protein. Part of the accessory SecA2/SecY2 system specifically required to export serine-rich repeat cell wall proteins usually encoded upstream in the same operon.</text>
</comment>
<dbReference type="SUPFAM" id="SSF53756">
    <property type="entry name" value="UDP-Glycosyltransferase/glycogen phosphorylase"/>
    <property type="match status" value="1"/>
</dbReference>
<keyword evidence="9 11" id="KW-0472">Membrane</keyword>
<dbReference type="PANTHER" id="PTHR12526:SF629">
    <property type="entry name" value="TEICHURONIC ACID BIOSYNTHESIS GLYCOSYLTRANSFERASE TUAH-RELATED"/>
    <property type="match status" value="1"/>
</dbReference>
<evidence type="ECO:0000256" key="10">
    <source>
        <dbReference type="ARBA" id="ARBA00052053"/>
    </source>
</evidence>
<keyword evidence="5 11" id="KW-0963">Cytoplasm</keyword>
<dbReference type="GO" id="GO:0005737">
    <property type="term" value="C:cytoplasm"/>
    <property type="evidence" value="ECO:0007669"/>
    <property type="project" value="UniProtKB-SubCell"/>
</dbReference>
<evidence type="ECO:0000256" key="4">
    <source>
        <dbReference type="ARBA" id="ARBA00022475"/>
    </source>
</evidence>
<comment type="similarity">
    <text evidence="3 11">Belongs to the glycosyltransferase group 1 family. Glycosyltransferase 4 subfamily.</text>
</comment>
<comment type="subunit">
    <text evidence="11">Forms a heterotetramer with 2 subunits each of GtfA and GtfB. Part of the accessory SecA2/SecY2 protein translocation apparatus.</text>
</comment>
<keyword evidence="7 11" id="KW-0808">Transferase</keyword>
<evidence type="ECO:0000256" key="1">
    <source>
        <dbReference type="ARBA" id="ARBA00004202"/>
    </source>
</evidence>
<evidence type="ECO:0000256" key="7">
    <source>
        <dbReference type="ARBA" id="ARBA00022679"/>
    </source>
</evidence>
<feature type="binding site" evidence="11">
    <location>
        <position position="244"/>
    </location>
    <ligand>
        <name>N-acetyl-D-glucosamine</name>
        <dbReference type="ChEBI" id="CHEBI:506227"/>
    </ligand>
</feature>
<dbReference type="RefSeq" id="WP_141053043.1">
    <property type="nucleotide sequence ID" value="NZ_CP018176.1"/>
</dbReference>
<feature type="binding site" evidence="11">
    <location>
        <begin position="16"/>
        <end position="19"/>
    </location>
    <ligand>
        <name>UDP</name>
        <dbReference type="ChEBI" id="CHEBI:58223"/>
    </ligand>
</feature>
<dbReference type="KEGG" id="lhw:BSQ49_04425"/>
<evidence type="ECO:0000259" key="12">
    <source>
        <dbReference type="Pfam" id="PF22145"/>
    </source>
</evidence>
<comment type="catalytic activity">
    <reaction evidence="10 11">
        <text>L-seryl-[protein] + UDP-N-acetyl-alpha-D-glucosamine = 3-O-[N-acetyl-alpha-D-glucosaminyl]-L-seryl-[protein] + UDP + H(+)</text>
        <dbReference type="Rhea" id="RHEA:59872"/>
        <dbReference type="Rhea" id="RHEA-COMP:9863"/>
        <dbReference type="Rhea" id="RHEA-COMP:15471"/>
        <dbReference type="ChEBI" id="CHEBI:15378"/>
        <dbReference type="ChEBI" id="CHEBI:29999"/>
        <dbReference type="ChEBI" id="CHEBI:57705"/>
        <dbReference type="ChEBI" id="CHEBI:58223"/>
        <dbReference type="ChEBI" id="CHEBI:143279"/>
    </reaction>
</comment>
<dbReference type="GO" id="GO:0000166">
    <property type="term" value="F:nucleotide binding"/>
    <property type="evidence" value="ECO:0007669"/>
    <property type="project" value="UniProtKB-KW"/>
</dbReference>
<dbReference type="Gene3D" id="3.40.50.2000">
    <property type="entry name" value="Glycogen Phosphorylase B"/>
    <property type="match status" value="2"/>
</dbReference>
<dbReference type="HAMAP" id="MF_01472">
    <property type="entry name" value="GtfA"/>
    <property type="match status" value="1"/>
</dbReference>
<keyword evidence="8 11" id="KW-0547">Nucleotide-binding</keyword>
<evidence type="ECO:0000256" key="6">
    <source>
        <dbReference type="ARBA" id="ARBA00022676"/>
    </source>
</evidence>
<evidence type="ECO:0000256" key="11">
    <source>
        <dbReference type="HAMAP-Rule" id="MF_01472"/>
    </source>
</evidence>
<evidence type="ECO:0000313" key="14">
    <source>
        <dbReference type="Proteomes" id="UP000314960"/>
    </source>
</evidence>
<evidence type="ECO:0000256" key="9">
    <source>
        <dbReference type="ARBA" id="ARBA00023136"/>
    </source>
</evidence>
<feature type="domain" description="GtfA extended beta-sheet meander" evidence="12">
    <location>
        <begin position="101"/>
        <end position="192"/>
    </location>
</feature>
<dbReference type="PANTHER" id="PTHR12526">
    <property type="entry name" value="GLYCOSYLTRANSFERASE"/>
    <property type="match status" value="1"/>
</dbReference>
<feature type="binding site" evidence="11">
    <location>
        <begin position="406"/>
        <end position="409"/>
    </location>
    <ligand>
        <name>N-acetyl-D-glucosamine</name>
        <dbReference type="ChEBI" id="CHEBI:506227"/>
    </ligand>
</feature>
<dbReference type="GO" id="GO:0005886">
    <property type="term" value="C:plasma membrane"/>
    <property type="evidence" value="ECO:0007669"/>
    <property type="project" value="UniProtKB-SubCell"/>
</dbReference>
<reference evidence="13 14" key="1">
    <citation type="submission" date="2016-11" db="EMBL/GenBank/DDBJ databases">
        <title>Interaction between Lactobacillus species and yeast in water kefir.</title>
        <authorList>
            <person name="Behr J."/>
            <person name="Xu D."/>
            <person name="Vogel R.F."/>
        </authorList>
    </citation>
    <scope>NUCLEOTIDE SEQUENCE [LARGE SCALE GENOMIC DNA]</scope>
    <source>
        <strain evidence="13 14">TMW 1.1822</strain>
    </source>
</reference>
<comment type="pathway">
    <text evidence="2 11">Protein modification; protein glycosylation.</text>
</comment>
<proteinExistence type="inferred from homology"/>
<sequence length="505" mass="58650">MTIYNFNHGIGWASSGVEYAQAYRAKIFRRINEPAKFIFTDFFPTENIENFTAKIGFADQEVIWLYQYFSDIRIAPNSFKLEQLEQSINFNQRNGELEVLSGKKVRLNFRQENQFVTAYLLAEGSQIVERAEFVINNKLIRKDFYTYTKVFSEYYTPQEKKARLYMRRFFNQDGSIAYDQLLDSGSELYRFPQRILYSKEELLAYFIETLNLKAQDTIILDRATDIGQVVYRNCKPAKIGVVIHADHFSESITNETQILWNNYYEYQFDNAKRTDFFITATDSQNKLLSSQFKKYKNFIPKIVTIPVGGLEKLELPQEKRRKNSLITASRLAAEKHIDWLVIAVIKAHNKLADISLDIYGEGGKHAEIEKIIEANHAESYIKLKGHHDLAKVYQKYEMYVSASTSEGFGLTLMEAVGSGLMMVGFDVRYGNQTFIEQQKNGLLLPYNESDGLEKITTNIANAIVESLTDFSQKDLEKESYEIGRHYLMSNISQDWQKLLEELRHD</sequence>
<dbReference type="UniPathway" id="UPA00378"/>
<dbReference type="Pfam" id="PF13692">
    <property type="entry name" value="Glyco_trans_1_4"/>
    <property type="match status" value="1"/>
</dbReference>
<gene>
    <name evidence="11" type="primary">gtfA</name>
    <name evidence="13" type="ORF">BSQ49_04425</name>
</gene>
<dbReference type="GO" id="GO:0016757">
    <property type="term" value="F:glycosyltransferase activity"/>
    <property type="evidence" value="ECO:0007669"/>
    <property type="project" value="UniProtKB-UniRule"/>
</dbReference>
<dbReference type="EC" id="2.4.1.-" evidence="11"/>
<dbReference type="NCBIfam" id="TIGR02918">
    <property type="entry name" value="accessory Sec system glycosyltransferase GtfA"/>
    <property type="match status" value="1"/>
</dbReference>
<evidence type="ECO:0000256" key="5">
    <source>
        <dbReference type="ARBA" id="ARBA00022490"/>
    </source>
</evidence>
<evidence type="ECO:0000256" key="8">
    <source>
        <dbReference type="ARBA" id="ARBA00022741"/>
    </source>
</evidence>
<accession>A0A3Q8C966</accession>
<feature type="binding site" evidence="11">
    <location>
        <begin position="386"/>
        <end position="387"/>
    </location>
    <ligand>
        <name>UDP</name>
        <dbReference type="ChEBI" id="CHEBI:58223"/>
    </ligand>
</feature>
<dbReference type="Proteomes" id="UP000314960">
    <property type="component" value="Chromosome"/>
</dbReference>
<keyword evidence="4 11" id="KW-1003">Cell membrane</keyword>
<organism evidence="13 14">
    <name type="scientific">Liquorilactobacillus hordei</name>
    <dbReference type="NCBI Taxonomy" id="468911"/>
    <lineage>
        <taxon>Bacteria</taxon>
        <taxon>Bacillati</taxon>
        <taxon>Bacillota</taxon>
        <taxon>Bacilli</taxon>
        <taxon>Lactobacillales</taxon>
        <taxon>Lactobacillaceae</taxon>
        <taxon>Liquorilactobacillus</taxon>
    </lineage>
</organism>
<dbReference type="AlphaFoldDB" id="A0A3Q8C966"/>
<evidence type="ECO:0000313" key="13">
    <source>
        <dbReference type="EMBL" id="AUJ29504.1"/>
    </source>
</evidence>
<dbReference type="FunFam" id="3.40.50.2000:FF:000196">
    <property type="entry name" value="UDP-N-acetylglucosamine--peptide N-acetylglucosaminyltransferase GtfA subunit"/>
    <property type="match status" value="1"/>
</dbReference>
<dbReference type="EMBL" id="CP018176">
    <property type="protein sequence ID" value="AUJ29504.1"/>
    <property type="molecule type" value="Genomic_DNA"/>
</dbReference>
<dbReference type="InterPro" id="IPR014267">
    <property type="entry name" value="GtfA"/>
</dbReference>